<dbReference type="PRINTS" id="PR01887">
    <property type="entry name" value="SPECTRNALPHA"/>
</dbReference>
<dbReference type="STRING" id="94237.ENSMMOP00000000535"/>
<dbReference type="Pfam" id="PF00078">
    <property type="entry name" value="RVT_1"/>
    <property type="match status" value="1"/>
</dbReference>
<dbReference type="InterPro" id="IPR001452">
    <property type="entry name" value="SH3_domain"/>
</dbReference>
<dbReference type="PANTHER" id="PTHR14167:SF116">
    <property type="entry name" value="CAP, ISOFORM AC"/>
    <property type="match status" value="1"/>
</dbReference>
<dbReference type="InterPro" id="IPR043502">
    <property type="entry name" value="DNA/RNA_pol_sf"/>
</dbReference>
<evidence type="ECO:0000313" key="5">
    <source>
        <dbReference type="Proteomes" id="UP000261620"/>
    </source>
</evidence>
<dbReference type="Pfam" id="PF00018">
    <property type="entry name" value="SH3_1"/>
    <property type="match status" value="1"/>
</dbReference>
<dbReference type="Proteomes" id="UP000261620">
    <property type="component" value="Unplaced"/>
</dbReference>
<dbReference type="Gene3D" id="2.30.30.40">
    <property type="entry name" value="SH3 Domains"/>
    <property type="match status" value="3"/>
</dbReference>
<organism evidence="4 5">
    <name type="scientific">Mola mola</name>
    <name type="common">Ocean sunfish</name>
    <name type="synonym">Tetraodon mola</name>
    <dbReference type="NCBI Taxonomy" id="94237"/>
    <lineage>
        <taxon>Eukaryota</taxon>
        <taxon>Metazoa</taxon>
        <taxon>Chordata</taxon>
        <taxon>Craniata</taxon>
        <taxon>Vertebrata</taxon>
        <taxon>Euteleostomi</taxon>
        <taxon>Actinopterygii</taxon>
        <taxon>Neopterygii</taxon>
        <taxon>Teleostei</taxon>
        <taxon>Neoteleostei</taxon>
        <taxon>Acanthomorphata</taxon>
        <taxon>Eupercaria</taxon>
        <taxon>Tetraodontiformes</taxon>
        <taxon>Molidae</taxon>
        <taxon>Mola</taxon>
    </lineage>
</organism>
<sequence>MGCTAEVLVLVNFEGTMGDEITMRTGDIVKNVTKCNEEGWLEGELRGKRGIFPANFVKEVPINLMGDSKREPRSLRKSTMLSLKSRKCEVTYAYSPMNSDELQLDVGEMIEIIKEIEDGWWMGLKNDKVGAFPSNFVKEIFVSPKGCPVTHLLYCSASMLSSHCVSSVTECCQVMFDYKGQTDDELDLKKGDVVMILKKETEDEGWWEGELNGRCGFFPDNFVMVVPPVDSLQVSSRKHTLKKPPWSGLKPHLLTGSPSGNVEIKPHRNSHPVAQTPRSFGKHNVGFSLHYVSASEVLEEITKLDSNKSAGYDGFDPMFLKVAANIIAAPITYLFNLSICLSVFPSDWKSAMIFPLFKGGSGSDPNCYTPISILSCLAKVLEKLVHKQLTHFIDSNHILSDLQSGFRTGHGCITSMDNKQVCIAAFLDLAKAFDSVDHNILLRIHLYADDTIIYSSGPSLHSAASTLQLSLTSIEKSFHDLHLRLNSKKTKCMLFDRKNSVSCPPKTTCADSSELEFVSFNKYLGLWLDRSLSFKFHINNLQAKVKARLGFLLP</sequence>
<accession>A0A3Q4A9I4</accession>
<dbReference type="SUPFAM" id="SSF50044">
    <property type="entry name" value="SH3-domain"/>
    <property type="match status" value="3"/>
</dbReference>
<dbReference type="CDD" id="cd01650">
    <property type="entry name" value="RT_nLTR_like"/>
    <property type="match status" value="1"/>
</dbReference>
<protein>
    <recommendedName>
        <fullName evidence="3">SH3 domain-containing protein</fullName>
    </recommendedName>
</protein>
<feature type="domain" description="SH3" evidence="3">
    <location>
        <begin position="167"/>
        <end position="228"/>
    </location>
</feature>
<dbReference type="SMART" id="SM00326">
    <property type="entry name" value="SH3"/>
    <property type="match status" value="3"/>
</dbReference>
<dbReference type="Ensembl" id="ENSMMOT00000000542.1">
    <property type="protein sequence ID" value="ENSMMOP00000000535.1"/>
    <property type="gene ID" value="ENSMMOG00000000458.1"/>
</dbReference>
<reference evidence="4" key="1">
    <citation type="submission" date="2025-08" db="UniProtKB">
        <authorList>
            <consortium name="Ensembl"/>
        </authorList>
    </citation>
    <scope>IDENTIFICATION</scope>
</reference>
<keyword evidence="1 2" id="KW-0728">SH3 domain</keyword>
<dbReference type="PRINTS" id="PR00452">
    <property type="entry name" value="SH3DOMAIN"/>
</dbReference>
<keyword evidence="5" id="KW-1185">Reference proteome</keyword>
<name>A0A3Q4A9I4_MOLML</name>
<dbReference type="PANTHER" id="PTHR14167">
    <property type="entry name" value="SH3 DOMAIN-CONTAINING"/>
    <property type="match status" value="1"/>
</dbReference>
<feature type="domain" description="SH3" evidence="3">
    <location>
        <begin position="83"/>
        <end position="142"/>
    </location>
</feature>
<dbReference type="AlphaFoldDB" id="A0A3Q4A9I4"/>
<evidence type="ECO:0000256" key="1">
    <source>
        <dbReference type="ARBA" id="ARBA00022443"/>
    </source>
</evidence>
<dbReference type="InterPro" id="IPR036028">
    <property type="entry name" value="SH3-like_dom_sf"/>
</dbReference>
<reference evidence="4" key="2">
    <citation type="submission" date="2025-09" db="UniProtKB">
        <authorList>
            <consortium name="Ensembl"/>
        </authorList>
    </citation>
    <scope>IDENTIFICATION</scope>
</reference>
<evidence type="ECO:0000259" key="3">
    <source>
        <dbReference type="PROSITE" id="PS50002"/>
    </source>
</evidence>
<dbReference type="SUPFAM" id="SSF56672">
    <property type="entry name" value="DNA/RNA polymerases"/>
    <property type="match status" value="1"/>
</dbReference>
<feature type="domain" description="SH3" evidence="3">
    <location>
        <begin position="2"/>
        <end position="62"/>
    </location>
</feature>
<dbReference type="InterPro" id="IPR050384">
    <property type="entry name" value="Endophilin_SH3RF"/>
</dbReference>
<dbReference type="InterPro" id="IPR035468">
    <property type="entry name" value="SH3D21_SH3"/>
</dbReference>
<evidence type="ECO:0000313" key="4">
    <source>
        <dbReference type="Ensembl" id="ENSMMOP00000000535.1"/>
    </source>
</evidence>
<proteinExistence type="predicted"/>
<dbReference type="CDD" id="cd12142">
    <property type="entry name" value="SH3_D21-like"/>
    <property type="match status" value="1"/>
</dbReference>
<dbReference type="InterPro" id="IPR000477">
    <property type="entry name" value="RT_dom"/>
</dbReference>
<dbReference type="PROSITE" id="PS50002">
    <property type="entry name" value="SH3"/>
    <property type="match status" value="3"/>
</dbReference>
<evidence type="ECO:0000256" key="2">
    <source>
        <dbReference type="PROSITE-ProRule" id="PRU00192"/>
    </source>
</evidence>
<dbReference type="Pfam" id="PF14604">
    <property type="entry name" value="SH3_9"/>
    <property type="match status" value="2"/>
</dbReference>